<dbReference type="Pfam" id="PF00512">
    <property type="entry name" value="HisKA"/>
    <property type="match status" value="1"/>
</dbReference>
<dbReference type="PANTHER" id="PTHR43065">
    <property type="entry name" value="SENSOR HISTIDINE KINASE"/>
    <property type="match status" value="1"/>
</dbReference>
<evidence type="ECO:0000256" key="5">
    <source>
        <dbReference type="ARBA" id="ARBA00022519"/>
    </source>
</evidence>
<dbReference type="EMBL" id="FOOU01000008">
    <property type="protein sequence ID" value="SFG53549.1"/>
    <property type="molecule type" value="Genomic_DNA"/>
</dbReference>
<dbReference type="SUPFAM" id="SSF158472">
    <property type="entry name" value="HAMP domain-like"/>
    <property type="match status" value="1"/>
</dbReference>
<keyword evidence="9" id="KW-0547">Nucleotide-binding</keyword>
<dbReference type="GO" id="GO:0005524">
    <property type="term" value="F:ATP binding"/>
    <property type="evidence" value="ECO:0007669"/>
    <property type="project" value="UniProtKB-KW"/>
</dbReference>
<evidence type="ECO:0000256" key="11">
    <source>
        <dbReference type="ARBA" id="ARBA00022840"/>
    </source>
</evidence>
<evidence type="ECO:0000256" key="7">
    <source>
        <dbReference type="ARBA" id="ARBA00022679"/>
    </source>
</evidence>
<accession>A0A1I2SP83</accession>
<keyword evidence="5" id="KW-0997">Cell inner membrane</keyword>
<keyword evidence="14 16" id="KW-0472">Membrane</keyword>
<dbReference type="InterPro" id="IPR003660">
    <property type="entry name" value="HAMP_dom"/>
</dbReference>
<dbReference type="InterPro" id="IPR003661">
    <property type="entry name" value="HisK_dim/P_dom"/>
</dbReference>
<dbReference type="PANTHER" id="PTHR43065:SF46">
    <property type="entry name" value="C4-DICARBOXYLATE TRANSPORT SENSOR PROTEIN DCTB"/>
    <property type="match status" value="1"/>
</dbReference>
<keyword evidence="8 16" id="KW-0812">Transmembrane</keyword>
<dbReference type="InterPro" id="IPR038188">
    <property type="entry name" value="TorS_sensor_sf"/>
</dbReference>
<evidence type="ECO:0000256" key="15">
    <source>
        <dbReference type="ARBA" id="ARBA00073143"/>
    </source>
</evidence>
<evidence type="ECO:0000256" key="8">
    <source>
        <dbReference type="ARBA" id="ARBA00022692"/>
    </source>
</evidence>
<evidence type="ECO:0000256" key="12">
    <source>
        <dbReference type="ARBA" id="ARBA00022989"/>
    </source>
</evidence>
<evidence type="ECO:0000256" key="10">
    <source>
        <dbReference type="ARBA" id="ARBA00022777"/>
    </source>
</evidence>
<dbReference type="SMART" id="SM00387">
    <property type="entry name" value="HATPase_c"/>
    <property type="match status" value="1"/>
</dbReference>
<dbReference type="AlphaFoldDB" id="A0A1I2SP83"/>
<dbReference type="PROSITE" id="PS50109">
    <property type="entry name" value="HIS_KIN"/>
    <property type="match status" value="1"/>
</dbReference>
<reference evidence="20" key="1">
    <citation type="submission" date="2016-10" db="EMBL/GenBank/DDBJ databases">
        <authorList>
            <person name="Varghese N."/>
            <person name="Submissions S."/>
        </authorList>
    </citation>
    <scope>NUCLEOTIDE SEQUENCE [LARGE SCALE GENOMIC DNA]</scope>
    <source>
        <strain evidence="20">CGMCC 1.10971</strain>
    </source>
</reference>
<dbReference type="CDD" id="cd06225">
    <property type="entry name" value="HAMP"/>
    <property type="match status" value="1"/>
</dbReference>
<dbReference type="InterPro" id="IPR036890">
    <property type="entry name" value="HATPase_C_sf"/>
</dbReference>
<dbReference type="PRINTS" id="PR00344">
    <property type="entry name" value="BCTRLSENSOR"/>
</dbReference>
<evidence type="ECO:0000256" key="6">
    <source>
        <dbReference type="ARBA" id="ARBA00022553"/>
    </source>
</evidence>
<evidence type="ECO:0000313" key="20">
    <source>
        <dbReference type="Proteomes" id="UP000198623"/>
    </source>
</evidence>
<keyword evidence="7" id="KW-0808">Transferase</keyword>
<evidence type="ECO:0000313" key="19">
    <source>
        <dbReference type="EMBL" id="SFG53549.1"/>
    </source>
</evidence>
<keyword evidence="10 19" id="KW-0418">Kinase</keyword>
<dbReference type="InterPro" id="IPR004358">
    <property type="entry name" value="Sig_transdc_His_kin-like_C"/>
</dbReference>
<feature type="domain" description="HAMP" evidence="18">
    <location>
        <begin position="361"/>
        <end position="413"/>
    </location>
</feature>
<dbReference type="GO" id="GO:0000155">
    <property type="term" value="F:phosphorelay sensor kinase activity"/>
    <property type="evidence" value="ECO:0007669"/>
    <property type="project" value="InterPro"/>
</dbReference>
<dbReference type="SUPFAM" id="SSF55874">
    <property type="entry name" value="ATPase domain of HSP90 chaperone/DNA topoisomerase II/histidine kinase"/>
    <property type="match status" value="1"/>
</dbReference>
<dbReference type="Proteomes" id="UP000198623">
    <property type="component" value="Unassembled WGS sequence"/>
</dbReference>
<evidence type="ECO:0000256" key="4">
    <source>
        <dbReference type="ARBA" id="ARBA00022475"/>
    </source>
</evidence>
<dbReference type="InterPro" id="IPR003594">
    <property type="entry name" value="HATPase_dom"/>
</dbReference>
<dbReference type="Gene3D" id="1.10.287.130">
    <property type="match status" value="1"/>
</dbReference>
<dbReference type="OrthoDB" id="1931120at2"/>
<keyword evidence="6" id="KW-0597">Phosphoprotein</keyword>
<dbReference type="InterPro" id="IPR005467">
    <property type="entry name" value="His_kinase_dom"/>
</dbReference>
<name>A0A1I2SP83_9GAMM</name>
<evidence type="ECO:0000259" key="18">
    <source>
        <dbReference type="PROSITE" id="PS50885"/>
    </source>
</evidence>
<evidence type="ECO:0000256" key="1">
    <source>
        <dbReference type="ARBA" id="ARBA00000085"/>
    </source>
</evidence>
<dbReference type="InterPro" id="IPR036097">
    <property type="entry name" value="HisK_dim/P_sf"/>
</dbReference>
<evidence type="ECO:0000256" key="2">
    <source>
        <dbReference type="ARBA" id="ARBA00004429"/>
    </source>
</evidence>
<organism evidence="19 20">
    <name type="scientific">Neptunomonas qingdaonensis</name>
    <dbReference type="NCBI Taxonomy" id="1045558"/>
    <lineage>
        <taxon>Bacteria</taxon>
        <taxon>Pseudomonadati</taxon>
        <taxon>Pseudomonadota</taxon>
        <taxon>Gammaproteobacteria</taxon>
        <taxon>Oceanospirillales</taxon>
        <taxon>Oceanospirillaceae</taxon>
        <taxon>Neptunomonas</taxon>
    </lineage>
</organism>
<evidence type="ECO:0000256" key="16">
    <source>
        <dbReference type="SAM" id="Phobius"/>
    </source>
</evidence>
<feature type="transmembrane region" description="Helical" evidence="16">
    <location>
        <begin position="12"/>
        <end position="35"/>
    </location>
</feature>
<evidence type="ECO:0000256" key="3">
    <source>
        <dbReference type="ARBA" id="ARBA00012438"/>
    </source>
</evidence>
<dbReference type="Gene3D" id="6.10.340.10">
    <property type="match status" value="1"/>
</dbReference>
<evidence type="ECO:0000256" key="14">
    <source>
        <dbReference type="ARBA" id="ARBA00023136"/>
    </source>
</evidence>
<sequence length="647" mass="72625">MKSSYRLGIRGRFFLAFGALSAFIILASIVNWVSYNRLGNELNSVVEGNIRTLSSIADLKELGTKITLISPSLLAAKDEQSRLEIRQELNLYITSMADLLSSISAVTQDNKAQRVLLGQTEMLKTTLAELDSNVSKKQDIQQKKISENQHLRWVASSFLSDINTLTESVQLTLFNRFNQDFPDSWMPIDNFNKQTISEINADLQRVYRIKADVNLLINLVDRAQHLPDLNSLIATQIHSDEIIQRIQNDLEAVDNLRGVQPLKETVVNIIFLSRGQNNMFTLRSKERAILESGQMLLTQVQEELGQLNQLIAIQTEKTEKAAQSSVYNARETIKTGRTWMLLMVTASLLFSILIVWLYVGRNMVARITSLDASMRSIANGNLEEQVQVKGNDEIGAMARSLVSFQNQLSTFQEELVQAGKLAALGQLSAGIAHEINQPLSAIGHYSHNGLRLLHAGRLQETEKNLNQISNLTKRATTIITRLKSLARKQQDNLVVVDLQRVVDNVLIMLEGDEVRKLTRIEVLFPMQNNLVYADPVQLEQVVLNLVTNALDAIADQPTKLIRIECLHNNDRLEIHVRDNGPGVSKELRENIFEPFFTTKRRGQSLGLGLSISFNIINNFAGKLTVDDDSGSGASFCIQLPEYRRSKP</sequence>
<evidence type="ECO:0000256" key="13">
    <source>
        <dbReference type="ARBA" id="ARBA00023012"/>
    </source>
</evidence>
<dbReference type="EC" id="2.7.13.3" evidence="3"/>
<evidence type="ECO:0000259" key="17">
    <source>
        <dbReference type="PROSITE" id="PS50109"/>
    </source>
</evidence>
<dbReference type="GO" id="GO:0005886">
    <property type="term" value="C:plasma membrane"/>
    <property type="evidence" value="ECO:0007669"/>
    <property type="project" value="UniProtKB-SubCell"/>
</dbReference>
<dbReference type="STRING" id="1045558.SAMN05216175_10868"/>
<dbReference type="Gene3D" id="1.20.58.920">
    <property type="match status" value="1"/>
</dbReference>
<keyword evidence="4" id="KW-1003">Cell membrane</keyword>
<feature type="transmembrane region" description="Helical" evidence="16">
    <location>
        <begin position="339"/>
        <end position="359"/>
    </location>
</feature>
<feature type="domain" description="Histidine kinase" evidence="17">
    <location>
        <begin position="430"/>
        <end position="643"/>
    </location>
</feature>
<keyword evidence="13" id="KW-0902">Two-component regulatory system</keyword>
<dbReference type="Pfam" id="PF02518">
    <property type="entry name" value="HATPase_c"/>
    <property type="match status" value="1"/>
</dbReference>
<dbReference type="Gene3D" id="3.30.565.10">
    <property type="entry name" value="Histidine kinase-like ATPase, C-terminal domain"/>
    <property type="match status" value="1"/>
</dbReference>
<comment type="catalytic activity">
    <reaction evidence="1">
        <text>ATP + protein L-histidine = ADP + protein N-phospho-L-histidine.</text>
        <dbReference type="EC" id="2.7.13.3"/>
    </reaction>
</comment>
<protein>
    <recommendedName>
        <fullName evidence="15">C4-dicarboxylate transport sensor protein DctB</fullName>
        <ecNumber evidence="3">2.7.13.3</ecNumber>
    </recommendedName>
</protein>
<gene>
    <name evidence="19" type="ORF">SAMN05216175_10868</name>
</gene>
<dbReference type="SUPFAM" id="SSF47384">
    <property type="entry name" value="Homodimeric domain of signal transducing histidine kinase"/>
    <property type="match status" value="1"/>
</dbReference>
<proteinExistence type="predicted"/>
<keyword evidence="12 16" id="KW-1133">Transmembrane helix</keyword>
<dbReference type="RefSeq" id="WP_090728459.1">
    <property type="nucleotide sequence ID" value="NZ_FOOU01000008.1"/>
</dbReference>
<evidence type="ECO:0000256" key="9">
    <source>
        <dbReference type="ARBA" id="ARBA00022741"/>
    </source>
</evidence>
<dbReference type="Pfam" id="PF00672">
    <property type="entry name" value="HAMP"/>
    <property type="match status" value="1"/>
</dbReference>
<dbReference type="CDD" id="cd00082">
    <property type="entry name" value="HisKA"/>
    <property type="match status" value="1"/>
</dbReference>
<dbReference type="SMART" id="SM00388">
    <property type="entry name" value="HisKA"/>
    <property type="match status" value="1"/>
</dbReference>
<dbReference type="FunFam" id="1.10.287.130:FF:000049">
    <property type="entry name" value="C4-dicarboxylate transport sensor protein DctB"/>
    <property type="match status" value="1"/>
</dbReference>
<dbReference type="PROSITE" id="PS50885">
    <property type="entry name" value="HAMP"/>
    <property type="match status" value="1"/>
</dbReference>
<comment type="subcellular location">
    <subcellularLocation>
        <location evidence="2">Cell inner membrane</location>
        <topology evidence="2">Multi-pass membrane protein</topology>
    </subcellularLocation>
</comment>
<dbReference type="SMART" id="SM00304">
    <property type="entry name" value="HAMP"/>
    <property type="match status" value="1"/>
</dbReference>
<keyword evidence="11" id="KW-0067">ATP-binding</keyword>
<keyword evidence="20" id="KW-1185">Reference proteome</keyword>